<feature type="transmembrane region" description="Helical" evidence="1">
    <location>
        <begin position="43"/>
        <end position="69"/>
    </location>
</feature>
<dbReference type="Proteomes" id="UP000231466">
    <property type="component" value="Unassembled WGS sequence"/>
</dbReference>
<protein>
    <submittedName>
        <fullName evidence="2">Uncharacterized protein</fullName>
    </submittedName>
</protein>
<keyword evidence="1" id="KW-1133">Transmembrane helix</keyword>
<feature type="transmembrane region" description="Helical" evidence="1">
    <location>
        <begin position="81"/>
        <end position="102"/>
    </location>
</feature>
<evidence type="ECO:0000313" key="2">
    <source>
        <dbReference type="EMBL" id="PIR98180.1"/>
    </source>
</evidence>
<organism evidence="2 3">
    <name type="scientific">Candidatus Colwellbacteria bacterium CG10_big_fil_rev_8_21_14_0_10_42_22</name>
    <dbReference type="NCBI Taxonomy" id="1974540"/>
    <lineage>
        <taxon>Bacteria</taxon>
        <taxon>Candidatus Colwelliibacteriota</taxon>
    </lineage>
</organism>
<name>A0A2H0VIP3_9BACT</name>
<gene>
    <name evidence="2" type="ORF">COT89_00495</name>
</gene>
<feature type="transmembrane region" description="Helical" evidence="1">
    <location>
        <begin position="7"/>
        <end position="28"/>
    </location>
</feature>
<sequence length="104" mass="11226">MKINPKIAGALQAIILVLYVGLVALLMWNGEKLFGQSSGPGNIVFVLTLLVTSTLISATVTLGYPAYLFFIKKDIRNAIEVIASTVVSLILLLGILITYFLLKS</sequence>
<reference evidence="3" key="1">
    <citation type="submission" date="2017-09" db="EMBL/GenBank/DDBJ databases">
        <title>Depth-based differentiation of microbial function through sediment-hosted aquifers and enrichment of novel symbionts in the deep terrestrial subsurface.</title>
        <authorList>
            <person name="Probst A.J."/>
            <person name="Ladd B."/>
            <person name="Jarett J.K."/>
            <person name="Geller-Mcgrath D.E."/>
            <person name="Sieber C.M.K."/>
            <person name="Emerson J.B."/>
            <person name="Anantharaman K."/>
            <person name="Thomas B.C."/>
            <person name="Malmstrom R."/>
            <person name="Stieglmeier M."/>
            <person name="Klingl A."/>
            <person name="Woyke T."/>
            <person name="Ryan C.M."/>
            <person name="Banfield J.F."/>
        </authorList>
    </citation>
    <scope>NUCLEOTIDE SEQUENCE [LARGE SCALE GENOMIC DNA]</scope>
</reference>
<dbReference type="EMBL" id="PFAH01000002">
    <property type="protein sequence ID" value="PIR98180.1"/>
    <property type="molecule type" value="Genomic_DNA"/>
</dbReference>
<proteinExistence type="predicted"/>
<keyword evidence="1" id="KW-0472">Membrane</keyword>
<comment type="caution">
    <text evidence="2">The sequence shown here is derived from an EMBL/GenBank/DDBJ whole genome shotgun (WGS) entry which is preliminary data.</text>
</comment>
<evidence type="ECO:0000256" key="1">
    <source>
        <dbReference type="SAM" id="Phobius"/>
    </source>
</evidence>
<dbReference type="AlphaFoldDB" id="A0A2H0VIP3"/>
<evidence type="ECO:0000313" key="3">
    <source>
        <dbReference type="Proteomes" id="UP000231466"/>
    </source>
</evidence>
<keyword evidence="1" id="KW-0812">Transmembrane</keyword>
<accession>A0A2H0VIP3</accession>